<dbReference type="EMBL" id="LCRA01000024">
    <property type="protein sequence ID" value="KKW26445.1"/>
    <property type="molecule type" value="Genomic_DNA"/>
</dbReference>
<dbReference type="Proteomes" id="UP000034185">
    <property type="component" value="Unassembled WGS sequence"/>
</dbReference>
<proteinExistence type="predicted"/>
<comment type="caution">
    <text evidence="1">The sequence shown here is derived from an EMBL/GenBank/DDBJ whole genome shotgun (WGS) entry which is preliminary data.</text>
</comment>
<sequence>MIRRILFILFIFMLIALLGVWLLQGGVQKIKSAAQSISDPIGFLFGTGSSTGTMITLPWQIEMPQGADLSEYTEGSNGTDQNQTPADRYADIASQYNTIKQDVVDAKTFGTPSPYRGKVTIQGTGSANESDPKLEYIELHASSANTSPVEMAGWSLQSAVTGLRVRIPPAASLFYMGVVNPVHELSPDPDARVIINSGMSPVGVSFRENICTGYLQQFQNFSPDLNRACPSPQDALPLTAENIQRYGDACLDFVPSLSRCTFPDKTLPSDLSFACKTFIVNTLSYNGCVNMYLYKPSFYIDLWRIYLGYGRELWRNTHDVIRLLDADGRTVDVLTY</sequence>
<reference evidence="1 2" key="1">
    <citation type="journal article" date="2015" name="Nature">
        <title>rRNA introns, odd ribosomes, and small enigmatic genomes across a large radiation of phyla.</title>
        <authorList>
            <person name="Brown C.T."/>
            <person name="Hug L.A."/>
            <person name="Thomas B.C."/>
            <person name="Sharon I."/>
            <person name="Castelle C.J."/>
            <person name="Singh A."/>
            <person name="Wilkins M.J."/>
            <person name="Williams K.H."/>
            <person name="Banfield J.F."/>
        </authorList>
    </citation>
    <scope>NUCLEOTIDE SEQUENCE [LARGE SCALE GENOMIC DNA]</scope>
</reference>
<accession>A0A0G1X6I3</accession>
<evidence type="ECO:0000313" key="1">
    <source>
        <dbReference type="EMBL" id="KKW26445.1"/>
    </source>
</evidence>
<dbReference type="AlphaFoldDB" id="A0A0G1X6I3"/>
<evidence type="ECO:0000313" key="2">
    <source>
        <dbReference type="Proteomes" id="UP000034185"/>
    </source>
</evidence>
<name>A0A0G1X6I3_9BACT</name>
<protein>
    <recommendedName>
        <fullName evidence="3">LTD domain-containing protein</fullName>
    </recommendedName>
</protein>
<organism evidence="1 2">
    <name type="scientific">Candidatus Kaiserbacteria bacterium GW2011_GWB1_52_6</name>
    <dbReference type="NCBI Taxonomy" id="1618674"/>
    <lineage>
        <taxon>Bacteria</taxon>
        <taxon>Candidatus Kaiseribacteriota</taxon>
    </lineage>
</organism>
<evidence type="ECO:0008006" key="3">
    <source>
        <dbReference type="Google" id="ProtNLM"/>
    </source>
</evidence>
<gene>
    <name evidence="1" type="ORF">UY70_C0024G0011</name>
</gene>